<feature type="repeat" description="WD" evidence="15">
    <location>
        <begin position="151"/>
        <end position="184"/>
    </location>
</feature>
<comment type="caution">
    <text evidence="16">The sequence shown here is derived from an EMBL/GenBank/DDBJ whole genome shotgun (WGS) entry which is preliminary data.</text>
</comment>
<dbReference type="PANTHER" id="PTHR19920:SF0">
    <property type="entry name" value="CYTOSOLIC IRON-SULFUR PROTEIN ASSEMBLY PROTEIN CIAO1-RELATED"/>
    <property type="match status" value="1"/>
</dbReference>
<protein>
    <recommendedName>
        <fullName evidence="13">Probable cytosolic iron-sulfur protein assembly protein Ciao1</fullName>
    </recommendedName>
</protein>
<evidence type="ECO:0000256" key="14">
    <source>
        <dbReference type="PIRSR" id="PIRSR602678-1"/>
    </source>
</evidence>
<comment type="function">
    <text evidence="13">Essential component of the cytosolic iron-sulfur (Fe/S) protein assembly machinery. Required for the maturation of extramitochondrial Fe/S proteins.</text>
</comment>
<dbReference type="HAMAP" id="MF_03037">
    <property type="entry name" value="ciao1"/>
    <property type="match status" value="1"/>
</dbReference>
<dbReference type="InterPro" id="IPR001680">
    <property type="entry name" value="WD40_rpt"/>
</dbReference>
<dbReference type="PROSITE" id="PS50082">
    <property type="entry name" value="WD_REPEATS_2"/>
    <property type="match status" value="5"/>
</dbReference>
<evidence type="ECO:0000256" key="5">
    <source>
        <dbReference type="ARBA" id="ARBA00022553"/>
    </source>
</evidence>
<keyword evidence="6 15" id="KW-0853">WD repeat</keyword>
<dbReference type="SMART" id="SM00320">
    <property type="entry name" value="WD40"/>
    <property type="match status" value="7"/>
</dbReference>
<keyword evidence="9" id="KW-0539">Nucleus</keyword>
<evidence type="ECO:0000256" key="12">
    <source>
        <dbReference type="ARBA" id="ARBA00062046"/>
    </source>
</evidence>
<comment type="similarity">
    <text evidence="3">Belongs to the GTP cyclohydrolase I type 2/NIF3 family.</text>
</comment>
<feature type="repeat" description="WD" evidence="15">
    <location>
        <begin position="196"/>
        <end position="227"/>
    </location>
</feature>
<evidence type="ECO:0000256" key="3">
    <source>
        <dbReference type="ARBA" id="ARBA00006964"/>
    </source>
</evidence>
<feature type="binding site" evidence="14">
    <location>
        <position position="735"/>
    </location>
    <ligand>
        <name>a divalent metal cation</name>
        <dbReference type="ChEBI" id="CHEBI:60240"/>
        <label>1</label>
    </ligand>
</feature>
<evidence type="ECO:0000256" key="1">
    <source>
        <dbReference type="ARBA" id="ARBA00004123"/>
    </source>
</evidence>
<dbReference type="OrthoDB" id="284782at2759"/>
<feature type="binding site" evidence="14">
    <location>
        <position position="739"/>
    </location>
    <ligand>
        <name>a divalent metal cation</name>
        <dbReference type="ChEBI" id="CHEBI:60240"/>
        <label>1</label>
    </ligand>
</feature>
<evidence type="ECO:0000256" key="10">
    <source>
        <dbReference type="ARBA" id="ARBA00059551"/>
    </source>
</evidence>
<dbReference type="PROSITE" id="PS00678">
    <property type="entry name" value="WD_REPEATS_1"/>
    <property type="match status" value="1"/>
</dbReference>
<comment type="subunit">
    <text evidence="12">Homodimer. Interacts with COPS2. Interacts with THOC7.</text>
</comment>
<dbReference type="InterPro" id="IPR036322">
    <property type="entry name" value="WD40_repeat_dom_sf"/>
</dbReference>
<dbReference type="GO" id="GO:0016226">
    <property type="term" value="P:iron-sulfur cluster assembly"/>
    <property type="evidence" value="ECO:0007669"/>
    <property type="project" value="UniProtKB-UniRule"/>
</dbReference>
<name>A0A8J2S7J1_9CRUS</name>
<evidence type="ECO:0000256" key="6">
    <source>
        <dbReference type="ARBA" id="ARBA00022574"/>
    </source>
</evidence>
<dbReference type="PANTHER" id="PTHR19920">
    <property type="entry name" value="WD40 PROTEIN CIAO1"/>
    <property type="match status" value="1"/>
</dbReference>
<evidence type="ECO:0000256" key="4">
    <source>
        <dbReference type="ARBA" id="ARBA00022490"/>
    </source>
</evidence>
<feature type="binding site" evidence="14">
    <location>
        <position position="500"/>
    </location>
    <ligand>
        <name>a divalent metal cation</name>
        <dbReference type="ChEBI" id="CHEBI:60240"/>
        <label>1</label>
    </ligand>
</feature>
<dbReference type="InterPro" id="IPR036069">
    <property type="entry name" value="DUF34/NIF3_sf"/>
</dbReference>
<feature type="repeat" description="WD" evidence="15">
    <location>
        <begin position="57"/>
        <end position="88"/>
    </location>
</feature>
<keyword evidence="17" id="KW-1185">Reference proteome</keyword>
<evidence type="ECO:0000256" key="13">
    <source>
        <dbReference type="HAMAP-Rule" id="MF_03037"/>
    </source>
</evidence>
<proteinExistence type="inferred from homology"/>
<keyword evidence="8" id="KW-0007">Acetylation</keyword>
<dbReference type="InterPro" id="IPR015943">
    <property type="entry name" value="WD40/YVTN_repeat-like_dom_sf"/>
</dbReference>
<dbReference type="InterPro" id="IPR002678">
    <property type="entry name" value="DUF34/NIF3"/>
</dbReference>
<keyword evidence="14" id="KW-0479">Metal-binding</keyword>
<accession>A0A8J2S7J1</accession>
<evidence type="ECO:0000256" key="7">
    <source>
        <dbReference type="ARBA" id="ARBA00022737"/>
    </source>
</evidence>
<dbReference type="SUPFAM" id="SSF102705">
    <property type="entry name" value="NIF3 (NGG1p interacting factor 3)-like"/>
    <property type="match status" value="1"/>
</dbReference>
<reference evidence="16" key="1">
    <citation type="submission" date="2021-11" db="EMBL/GenBank/DDBJ databases">
        <authorList>
            <person name="Schell T."/>
        </authorList>
    </citation>
    <scope>NUCLEOTIDE SEQUENCE</scope>
    <source>
        <strain evidence="16">M5</strain>
    </source>
</reference>
<evidence type="ECO:0000256" key="15">
    <source>
        <dbReference type="PROSITE-ProRule" id="PRU00221"/>
    </source>
</evidence>
<dbReference type="Gene3D" id="3.40.1390.30">
    <property type="entry name" value="NIF3 (NGG1p interacting factor 3)-like"/>
    <property type="match status" value="2"/>
</dbReference>
<dbReference type="SUPFAM" id="SSF50978">
    <property type="entry name" value="WD40 repeat-like"/>
    <property type="match status" value="1"/>
</dbReference>
<comment type="similarity">
    <text evidence="13">Belongs to the WD repeat CIA1 family.</text>
</comment>
<comment type="function">
    <text evidence="11">Key component of the cytosolic iron-sulfur protein assembly (CIA) complex, a multiprotein complex that mediates the incorporation of iron-sulfur cluster into extramitochondrial Fe/S proteins. As a CIA complex component, interacts specifically with CIAO2A or CIAO2B and MMS19 to assist different branches of iron-sulfur protein assembly, depending of its interactors. The complex CIAO1:CIAO2B:MMS19 binds to and facilitates the assembly of most cytosolic-nuclear Fe/S proteins. CIAO1:CIAO2A specifically matures ACO1 and stabilizes IREB2. Seems to specifically modulate the transactivation activity of WT1. As part of the mitotic spindle-associated MMXD complex it may play a role in chromosome segregation.</text>
</comment>
<dbReference type="FunFam" id="3.40.1390.30:FF:000004">
    <property type="entry name" value="NIF3-like protein 1"/>
    <property type="match status" value="1"/>
</dbReference>
<evidence type="ECO:0000256" key="9">
    <source>
        <dbReference type="ARBA" id="ARBA00023242"/>
    </source>
</evidence>
<dbReference type="EMBL" id="CAKKLH010000323">
    <property type="protein sequence ID" value="CAH0112173.1"/>
    <property type="molecule type" value="Genomic_DNA"/>
</dbReference>
<dbReference type="Gene3D" id="2.130.10.10">
    <property type="entry name" value="YVTN repeat-like/Quinoprotein amine dehydrogenase"/>
    <property type="match status" value="1"/>
</dbReference>
<dbReference type="InterPro" id="IPR028608">
    <property type="entry name" value="CIAO1/Cia1"/>
</dbReference>
<dbReference type="FunFam" id="3.40.1390.30:FF:000001">
    <property type="entry name" value="GTP cyclohydrolase 1 type 2"/>
    <property type="match status" value="1"/>
</dbReference>
<dbReference type="Proteomes" id="UP000789390">
    <property type="component" value="Unassembled WGS sequence"/>
</dbReference>
<dbReference type="GO" id="GO:0006355">
    <property type="term" value="P:regulation of DNA-templated transcription"/>
    <property type="evidence" value="ECO:0007669"/>
    <property type="project" value="UniProtKB-ARBA"/>
</dbReference>
<feature type="binding site" evidence="14">
    <location>
        <position position="462"/>
    </location>
    <ligand>
        <name>a divalent metal cation</name>
        <dbReference type="ChEBI" id="CHEBI:60240"/>
        <label>1</label>
    </ligand>
</feature>
<dbReference type="AlphaFoldDB" id="A0A8J2S7J1"/>
<dbReference type="NCBIfam" id="TIGR00486">
    <property type="entry name" value="YbgI_SA1388"/>
    <property type="match status" value="1"/>
</dbReference>
<gene>
    <name evidence="13" type="primary">Ciao1</name>
    <name evidence="16" type="ORF">DGAL_LOCUS15885</name>
</gene>
<evidence type="ECO:0000256" key="2">
    <source>
        <dbReference type="ARBA" id="ARBA00004496"/>
    </source>
</evidence>
<feature type="repeat" description="WD" evidence="15">
    <location>
        <begin position="240"/>
        <end position="272"/>
    </location>
</feature>
<sequence>MSQLIFSSDMRPSNVDVRTQALHKLSPLLESVHLAFRSTYTFNIVFGMARLDELCKLPGHQGIVWNVGWNQEGNILVSCGEDKTIRLWGRNVNSDWVCRSILSDGHQRTIRSVSFSPCNKLIASASFDGTCCIWDKSTSAEGNQYECTATLEGHENEVKCVAWSASGSFLSTCSRDKSVWIWEVGEDGEFECAAVLNAHSQDVKKVIWHPNQDILASASYDNTVKMYCEEDDDWVCFGTLKSHESTVWSLAFDSTGKLLATCSDDRTVKIWKEYLPGNEFGVATSDNKPTWKCVCTLSGAHPRAIYDISWCHQTGLIATASGDDAIRIFRIDPESDPNAPILEQLITVPRAHEQDVNSVIWNPCIPGVLMLTSCARHLVRHQFRPVIFHSTTTMSNLTLNSVVDEFNRLAPLSLAESWDNVGLLVEPTRSKIIKKILLTNDLTNSVMQEAESSSVDLIYSYHPPIFAPLKRITASNWKENIIARCLENKIAVFSPHTALDALKGGVNDWLAEAFGMFLITQQSALGSNIASCNPLTTSYAAIPRRNCTHMVEIPVPFNPEGKKLVRSILELVASVPEARLEEQLKNLESLMSFISTADGYEQMTIMAPEKALPSIIELVNQCSFANASRYVRIIRVEKPPIPGSGMGRLIRLTEPITINRVVELVKCHLQLQYVRLAIADNADNSTNVETIALCAGSGASLLKNVKADVFLTGEMSHHEVLDAVHRGTSVILCEHSNTERGFLSKWKEVLQSALGEGVQIDVSLNDRDPLQMPMIFKLSPDT</sequence>
<evidence type="ECO:0000313" key="17">
    <source>
        <dbReference type="Proteomes" id="UP000789390"/>
    </source>
</evidence>
<evidence type="ECO:0000313" key="16">
    <source>
        <dbReference type="EMBL" id="CAH0112173.1"/>
    </source>
</evidence>
<dbReference type="Pfam" id="PF01784">
    <property type="entry name" value="DUF34_NIF3"/>
    <property type="match status" value="1"/>
</dbReference>
<organism evidence="16 17">
    <name type="scientific">Daphnia galeata</name>
    <dbReference type="NCBI Taxonomy" id="27404"/>
    <lineage>
        <taxon>Eukaryota</taxon>
        <taxon>Metazoa</taxon>
        <taxon>Ecdysozoa</taxon>
        <taxon>Arthropoda</taxon>
        <taxon>Crustacea</taxon>
        <taxon>Branchiopoda</taxon>
        <taxon>Diplostraca</taxon>
        <taxon>Cladocera</taxon>
        <taxon>Anomopoda</taxon>
        <taxon>Daphniidae</taxon>
        <taxon>Daphnia</taxon>
    </lineage>
</organism>
<dbReference type="PROSITE" id="PS50294">
    <property type="entry name" value="WD_REPEATS_REGION"/>
    <property type="match status" value="5"/>
</dbReference>
<feature type="repeat" description="WD" evidence="15">
    <location>
        <begin position="103"/>
        <end position="135"/>
    </location>
</feature>
<dbReference type="GO" id="GO:0046872">
    <property type="term" value="F:metal ion binding"/>
    <property type="evidence" value="ECO:0007669"/>
    <property type="project" value="UniProtKB-KW"/>
</dbReference>
<keyword evidence="4" id="KW-0963">Cytoplasm</keyword>
<keyword evidence="7" id="KW-0677">Repeat</keyword>
<evidence type="ECO:0000256" key="11">
    <source>
        <dbReference type="ARBA" id="ARBA00060126"/>
    </source>
</evidence>
<dbReference type="InterPro" id="IPR019775">
    <property type="entry name" value="WD40_repeat_CS"/>
</dbReference>
<comment type="function">
    <text evidence="10">May function as a transcriptional corepressor through its interaction with COPS2, negatively regulating the expression of genes involved in neuronal differentiation.</text>
</comment>
<dbReference type="Pfam" id="PF00400">
    <property type="entry name" value="WD40"/>
    <property type="match status" value="6"/>
</dbReference>
<comment type="subcellular location">
    <subcellularLocation>
        <location evidence="2">Cytoplasm</location>
    </subcellularLocation>
    <subcellularLocation>
        <location evidence="1">Nucleus</location>
    </subcellularLocation>
</comment>
<dbReference type="GO" id="GO:0005634">
    <property type="term" value="C:nucleus"/>
    <property type="evidence" value="ECO:0007669"/>
    <property type="project" value="UniProtKB-SubCell"/>
</dbReference>
<dbReference type="FunFam" id="2.130.10.10:FF:000136">
    <property type="entry name" value="Probable cytosolic iron-sulfur protein assembly protein CIAO1"/>
    <property type="match status" value="1"/>
</dbReference>
<dbReference type="GO" id="GO:0097361">
    <property type="term" value="C:cytosolic [4Fe-4S] assembly targeting complex"/>
    <property type="evidence" value="ECO:0007669"/>
    <property type="project" value="InterPro"/>
</dbReference>
<keyword evidence="5" id="KW-0597">Phosphoprotein</keyword>
<dbReference type="CDD" id="cd00200">
    <property type="entry name" value="WD40"/>
    <property type="match status" value="1"/>
</dbReference>
<evidence type="ECO:0000256" key="8">
    <source>
        <dbReference type="ARBA" id="ARBA00022990"/>
    </source>
</evidence>